<dbReference type="GeneID" id="107489158"/>
<evidence type="ECO:0000313" key="2">
    <source>
        <dbReference type="Proteomes" id="UP000515211"/>
    </source>
</evidence>
<reference evidence="2" key="1">
    <citation type="journal article" date="2016" name="Nat. Genet.">
        <title>The genome sequences of Arachis duranensis and Arachis ipaensis, the diploid ancestors of cultivated peanut.</title>
        <authorList>
            <person name="Bertioli D.J."/>
            <person name="Cannon S.B."/>
            <person name="Froenicke L."/>
            <person name="Huang G."/>
            <person name="Farmer A.D."/>
            <person name="Cannon E.K."/>
            <person name="Liu X."/>
            <person name="Gao D."/>
            <person name="Clevenger J."/>
            <person name="Dash S."/>
            <person name="Ren L."/>
            <person name="Moretzsohn M.C."/>
            <person name="Shirasawa K."/>
            <person name="Huang W."/>
            <person name="Vidigal B."/>
            <person name="Abernathy B."/>
            <person name="Chu Y."/>
            <person name="Niederhuth C.E."/>
            <person name="Umale P."/>
            <person name="Araujo A.C."/>
            <person name="Kozik A."/>
            <person name="Kim K.D."/>
            <person name="Burow M.D."/>
            <person name="Varshney R.K."/>
            <person name="Wang X."/>
            <person name="Zhang X."/>
            <person name="Barkley N."/>
            <person name="Guimaraes P.M."/>
            <person name="Isobe S."/>
            <person name="Guo B."/>
            <person name="Liao B."/>
            <person name="Stalker H.T."/>
            <person name="Schmitz R.J."/>
            <person name="Scheffler B.E."/>
            <person name="Leal-Bertioli S.C."/>
            <person name="Xun X."/>
            <person name="Jackson S.A."/>
            <person name="Michelmore R."/>
            <person name="Ozias-Akins P."/>
        </authorList>
    </citation>
    <scope>NUCLEOTIDE SEQUENCE [LARGE SCALE GENOMIC DNA]</scope>
    <source>
        <strain evidence="2">cv. V14167</strain>
    </source>
</reference>
<dbReference type="RefSeq" id="XP_015965411.1">
    <property type="nucleotide sequence ID" value="XM_016109925.1"/>
</dbReference>
<proteinExistence type="predicted"/>
<protein>
    <submittedName>
        <fullName evidence="3">Uncharacterized protein LOC107489158</fullName>
    </submittedName>
</protein>
<dbReference type="PANTHER" id="PTHR33223">
    <property type="entry name" value="CCHC-TYPE DOMAIN-CONTAINING PROTEIN"/>
    <property type="match status" value="1"/>
</dbReference>
<dbReference type="Pfam" id="PF03732">
    <property type="entry name" value="Retrotrans_gag"/>
    <property type="match status" value="1"/>
</dbReference>
<keyword evidence="2" id="KW-1185">Reference proteome</keyword>
<dbReference type="PANTHER" id="PTHR33223:SF10">
    <property type="entry name" value="AMINOTRANSFERASE-LIKE PLANT MOBILE DOMAIN-CONTAINING PROTEIN"/>
    <property type="match status" value="1"/>
</dbReference>
<feature type="domain" description="Retrotransposon gag" evidence="1">
    <location>
        <begin position="47"/>
        <end position="138"/>
    </location>
</feature>
<accession>A0A6P4DDW2</accession>
<gene>
    <name evidence="3" type="primary">LOC107489158</name>
</gene>
<dbReference type="AlphaFoldDB" id="A0A6P4DDW2"/>
<dbReference type="Proteomes" id="UP000515211">
    <property type="component" value="Chromosome 1"/>
</dbReference>
<name>A0A6P4DDW2_ARADU</name>
<reference evidence="3" key="2">
    <citation type="submission" date="2025-08" db="UniProtKB">
        <authorList>
            <consortium name="RefSeq"/>
        </authorList>
    </citation>
    <scope>IDENTIFICATION</scope>
    <source>
        <tissue evidence="3">Whole plant</tissue>
    </source>
</reference>
<evidence type="ECO:0000259" key="1">
    <source>
        <dbReference type="Pfam" id="PF03732"/>
    </source>
</evidence>
<evidence type="ECO:0000313" key="3">
    <source>
        <dbReference type="RefSeq" id="XP_015965411.1"/>
    </source>
</evidence>
<dbReference type="InterPro" id="IPR005162">
    <property type="entry name" value="Retrotrans_gag_dom"/>
</dbReference>
<organism evidence="2 3">
    <name type="scientific">Arachis duranensis</name>
    <name type="common">Wild peanut</name>
    <dbReference type="NCBI Taxonomy" id="130453"/>
    <lineage>
        <taxon>Eukaryota</taxon>
        <taxon>Viridiplantae</taxon>
        <taxon>Streptophyta</taxon>
        <taxon>Embryophyta</taxon>
        <taxon>Tracheophyta</taxon>
        <taxon>Spermatophyta</taxon>
        <taxon>Magnoliopsida</taxon>
        <taxon>eudicotyledons</taxon>
        <taxon>Gunneridae</taxon>
        <taxon>Pentapetalae</taxon>
        <taxon>rosids</taxon>
        <taxon>fabids</taxon>
        <taxon>Fabales</taxon>
        <taxon>Fabaceae</taxon>
        <taxon>Papilionoideae</taxon>
        <taxon>50 kb inversion clade</taxon>
        <taxon>dalbergioids sensu lato</taxon>
        <taxon>Dalbergieae</taxon>
        <taxon>Pterocarpus clade</taxon>
        <taxon>Arachis</taxon>
    </lineage>
</organism>
<dbReference type="KEGG" id="adu:107489158"/>
<sequence>MKAKVPRNFKSPDMDLYDETSDPIHHLSNFKSRMYLADAYDVTCCKAFSTTLTKAVMKWFDGLPPRSVTSFDDLARKFLTRFSIQKDKTKHTPSSLRVKQVDGKSLQDYMEIFNKACLEIQNLPIEAVIMGLANGLKEGPFGHSISKRHPSSLNEA</sequence>